<keyword evidence="1" id="KW-0472">Membrane</keyword>
<feature type="transmembrane region" description="Helical" evidence="1">
    <location>
        <begin position="65"/>
        <end position="84"/>
    </location>
</feature>
<accession>A0A2H3D4K6</accession>
<keyword evidence="3" id="KW-1185">Reference proteome</keyword>
<dbReference type="EMBL" id="KZ293708">
    <property type="protein sequence ID" value="PBK83253.1"/>
    <property type="molecule type" value="Genomic_DNA"/>
</dbReference>
<organism evidence="2 3">
    <name type="scientific">Armillaria gallica</name>
    <name type="common">Bulbous honey fungus</name>
    <name type="synonym">Armillaria bulbosa</name>
    <dbReference type="NCBI Taxonomy" id="47427"/>
    <lineage>
        <taxon>Eukaryota</taxon>
        <taxon>Fungi</taxon>
        <taxon>Dikarya</taxon>
        <taxon>Basidiomycota</taxon>
        <taxon>Agaricomycotina</taxon>
        <taxon>Agaricomycetes</taxon>
        <taxon>Agaricomycetidae</taxon>
        <taxon>Agaricales</taxon>
        <taxon>Marasmiineae</taxon>
        <taxon>Physalacriaceae</taxon>
        <taxon>Armillaria</taxon>
    </lineage>
</organism>
<name>A0A2H3D4K6_ARMGA</name>
<reference evidence="3" key="1">
    <citation type="journal article" date="2017" name="Nat. Ecol. Evol.">
        <title>Genome expansion and lineage-specific genetic innovations in the forest pathogenic fungi Armillaria.</title>
        <authorList>
            <person name="Sipos G."/>
            <person name="Prasanna A.N."/>
            <person name="Walter M.C."/>
            <person name="O'Connor E."/>
            <person name="Balint B."/>
            <person name="Krizsan K."/>
            <person name="Kiss B."/>
            <person name="Hess J."/>
            <person name="Varga T."/>
            <person name="Slot J."/>
            <person name="Riley R."/>
            <person name="Boka B."/>
            <person name="Rigling D."/>
            <person name="Barry K."/>
            <person name="Lee J."/>
            <person name="Mihaltcheva S."/>
            <person name="LaButti K."/>
            <person name="Lipzen A."/>
            <person name="Waldron R."/>
            <person name="Moloney N.M."/>
            <person name="Sperisen C."/>
            <person name="Kredics L."/>
            <person name="Vagvoelgyi C."/>
            <person name="Patrignani A."/>
            <person name="Fitzpatrick D."/>
            <person name="Nagy I."/>
            <person name="Doyle S."/>
            <person name="Anderson J.B."/>
            <person name="Grigoriev I.V."/>
            <person name="Gueldener U."/>
            <person name="Muensterkoetter M."/>
            <person name="Nagy L.G."/>
        </authorList>
    </citation>
    <scope>NUCLEOTIDE SEQUENCE [LARGE SCALE GENOMIC DNA]</scope>
    <source>
        <strain evidence="3">Ar21-2</strain>
    </source>
</reference>
<proteinExistence type="predicted"/>
<dbReference type="Proteomes" id="UP000217790">
    <property type="component" value="Unassembled WGS sequence"/>
</dbReference>
<dbReference type="InParanoid" id="A0A2H3D4K6"/>
<keyword evidence="1" id="KW-1133">Transmembrane helix</keyword>
<evidence type="ECO:0000313" key="3">
    <source>
        <dbReference type="Proteomes" id="UP000217790"/>
    </source>
</evidence>
<sequence length="85" mass="9459">MVHLRAKSIDAERSSALTQHRLDHNQYLHGTCGSGHDEKHQFIRDSLVVLPIVIDPPIGFAVLRILVWVAGVTLAFSFSISSLLR</sequence>
<dbReference type="AlphaFoldDB" id="A0A2H3D4K6"/>
<evidence type="ECO:0000313" key="2">
    <source>
        <dbReference type="EMBL" id="PBK83253.1"/>
    </source>
</evidence>
<protein>
    <submittedName>
        <fullName evidence="2">Uncharacterized protein</fullName>
    </submittedName>
</protein>
<evidence type="ECO:0000256" key="1">
    <source>
        <dbReference type="SAM" id="Phobius"/>
    </source>
</evidence>
<gene>
    <name evidence="2" type="ORF">ARMGADRAFT_1019218</name>
</gene>
<keyword evidence="1" id="KW-0812">Transmembrane</keyword>